<dbReference type="SUPFAM" id="SSF54909">
    <property type="entry name" value="Dimeric alpha+beta barrel"/>
    <property type="match status" value="1"/>
</dbReference>
<comment type="caution">
    <text evidence="2">The sequence shown here is derived from an EMBL/GenBank/DDBJ whole genome shotgun (WGS) entry which is preliminary data.</text>
</comment>
<feature type="domain" description="NIPSNAP" evidence="1">
    <location>
        <begin position="28"/>
        <end position="131"/>
    </location>
</feature>
<dbReference type="InterPro" id="IPR012577">
    <property type="entry name" value="NIPSNAP"/>
</dbReference>
<dbReference type="RefSeq" id="WP_230001352.1">
    <property type="nucleotide sequence ID" value="NZ_JAJJMN010000003.1"/>
</dbReference>
<protein>
    <submittedName>
        <fullName evidence="2">NIPSNAP family protein</fullName>
    </submittedName>
</protein>
<evidence type="ECO:0000313" key="3">
    <source>
        <dbReference type="Proteomes" id="UP001430700"/>
    </source>
</evidence>
<proteinExistence type="predicted"/>
<dbReference type="InterPro" id="IPR011008">
    <property type="entry name" value="Dimeric_a/b-barrel"/>
</dbReference>
<accession>A0ABS8M6T1</accession>
<name>A0ABS8M6T1_9FLAO</name>
<dbReference type="Gene3D" id="3.30.70.100">
    <property type="match status" value="1"/>
</dbReference>
<dbReference type="EMBL" id="JAJJMN010000003">
    <property type="protein sequence ID" value="MCC9020533.1"/>
    <property type="molecule type" value="Genomic_DNA"/>
</dbReference>
<evidence type="ECO:0000313" key="2">
    <source>
        <dbReference type="EMBL" id="MCC9020533.1"/>
    </source>
</evidence>
<sequence length="132" mass="15832">MKLFFSTLLLVTTFIVKSQTAASDKPVYQLRIYEIFESNKNQFHERFRDHAMRIMMKYNFKITSIWESKSDKKTEFVYFLEWPDETTMKKAWEGFKSDPEWIAIKKEFTAKYGNVVGNIEDRILTKTDYSPK</sequence>
<dbReference type="Pfam" id="PF07978">
    <property type="entry name" value="NIPSNAP"/>
    <property type="match status" value="1"/>
</dbReference>
<dbReference type="Proteomes" id="UP001430700">
    <property type="component" value="Unassembled WGS sequence"/>
</dbReference>
<reference evidence="2" key="1">
    <citation type="submission" date="2021-11" db="EMBL/GenBank/DDBJ databases">
        <title>Description of novel Flavobacterium species.</title>
        <authorList>
            <person name="Saticioglu I.B."/>
            <person name="Ay H."/>
            <person name="Altun S."/>
            <person name="Duman M."/>
        </authorList>
    </citation>
    <scope>NUCLEOTIDE SEQUENCE</scope>
    <source>
        <strain evidence="2">F-126</strain>
    </source>
</reference>
<gene>
    <name evidence="2" type="ORF">LNQ34_22430</name>
</gene>
<evidence type="ECO:0000259" key="1">
    <source>
        <dbReference type="Pfam" id="PF07978"/>
    </source>
</evidence>
<keyword evidence="3" id="KW-1185">Reference proteome</keyword>
<organism evidence="2 3">
    <name type="scientific">Flavobacterium lipolyticum</name>
    <dbReference type="NCBI Taxonomy" id="2893754"/>
    <lineage>
        <taxon>Bacteria</taxon>
        <taxon>Pseudomonadati</taxon>
        <taxon>Bacteroidota</taxon>
        <taxon>Flavobacteriia</taxon>
        <taxon>Flavobacteriales</taxon>
        <taxon>Flavobacteriaceae</taxon>
        <taxon>Flavobacterium</taxon>
    </lineage>
</organism>